<evidence type="ECO:0000259" key="3">
    <source>
        <dbReference type="Pfam" id="PF13904"/>
    </source>
</evidence>
<dbReference type="PANTHER" id="PTHR23247">
    <property type="entry name" value="NY-REN-41 ANTIGEN L15 -RELATED"/>
    <property type="match status" value="1"/>
</dbReference>
<feature type="compositionally biased region" description="Basic residues" evidence="2">
    <location>
        <begin position="384"/>
        <end position="393"/>
    </location>
</feature>
<evidence type="ECO:0000256" key="1">
    <source>
        <dbReference type="SAM" id="Coils"/>
    </source>
</evidence>
<dbReference type="Pfam" id="PF13904">
    <property type="entry name" value="CCDC34"/>
    <property type="match status" value="1"/>
</dbReference>
<sequence length="393" mass="45759">MSGSYLDYAPSPVGASKYKTDMFDSHSGESFTSYSDDFVTTSHSHCKKLALPPRLSSTYNKAKSLRPVEDDSDVILLHNSSDSANLTMWEQWLVNKLQVERERFKERKIQAKKEIEMEKLKHKEKEAKTQAAQERHKEWLQEKLLLMKLEKAAKHRENKVKKEIESEKKTKLKSDTEDNFKKWMQKYNEHEQEKRVKAKQEKEKELQLKEEKKKLNEEKYQQWLEGSKHRWTALRRKETPTPSYINPNPWIGPEQDASRRRPHTPLSQPTVEREAFHVRPRSFSTKRSSTPSTSGKGCHSRGNTTIKRTSSAPYSKEQNDFPLRFAGITTKSLKLGATKHRQSSTPKRNALIPQPMNGMKTSCLYSTSRRKPAKRSQRQLSGSSKRKTNSLWL</sequence>
<feature type="region of interest" description="Disordered" evidence="2">
    <location>
        <begin position="334"/>
        <end position="393"/>
    </location>
</feature>
<comment type="caution">
    <text evidence="4">The sequence shown here is derived from an EMBL/GenBank/DDBJ whole genome shotgun (WGS) entry which is preliminary data.</text>
</comment>
<dbReference type="InterPro" id="IPR045323">
    <property type="entry name" value="CCDC34"/>
</dbReference>
<feature type="region of interest" description="Disordered" evidence="2">
    <location>
        <begin position="155"/>
        <end position="180"/>
    </location>
</feature>
<dbReference type="EMBL" id="CAWYQH010000097">
    <property type="protein sequence ID" value="CAK8683330.1"/>
    <property type="molecule type" value="Genomic_DNA"/>
</dbReference>
<feature type="compositionally biased region" description="Polar residues" evidence="2">
    <location>
        <begin position="282"/>
        <end position="313"/>
    </location>
</feature>
<feature type="domain" description="Coiled-coil" evidence="3">
    <location>
        <begin position="86"/>
        <end position="250"/>
    </location>
</feature>
<feature type="region of interest" description="Disordered" evidence="2">
    <location>
        <begin position="233"/>
        <end position="318"/>
    </location>
</feature>
<dbReference type="Proteomes" id="UP001642483">
    <property type="component" value="Unassembled WGS sequence"/>
</dbReference>
<name>A0ABP0FUL6_CLALP</name>
<keyword evidence="1" id="KW-0175">Coiled coil</keyword>
<dbReference type="PANTHER" id="PTHR23247:SF2">
    <property type="entry name" value="COILED-COIL DOMAIN-CONTAINING PROTEIN 34"/>
    <property type="match status" value="1"/>
</dbReference>
<dbReference type="InterPro" id="IPR025259">
    <property type="entry name" value="CCDC34/181"/>
</dbReference>
<protein>
    <recommendedName>
        <fullName evidence="3">Coiled-coil domain-containing protein</fullName>
    </recommendedName>
</protein>
<gene>
    <name evidence="4" type="ORF">CVLEPA_LOCUS14413</name>
</gene>
<reference evidence="4 5" key="1">
    <citation type="submission" date="2024-02" db="EMBL/GenBank/DDBJ databases">
        <authorList>
            <person name="Daric V."/>
            <person name="Darras S."/>
        </authorList>
    </citation>
    <scope>NUCLEOTIDE SEQUENCE [LARGE SCALE GENOMIC DNA]</scope>
</reference>
<proteinExistence type="predicted"/>
<evidence type="ECO:0000313" key="5">
    <source>
        <dbReference type="Proteomes" id="UP001642483"/>
    </source>
</evidence>
<evidence type="ECO:0000313" key="4">
    <source>
        <dbReference type="EMBL" id="CAK8683330.1"/>
    </source>
</evidence>
<evidence type="ECO:0000256" key="2">
    <source>
        <dbReference type="SAM" id="MobiDB-lite"/>
    </source>
</evidence>
<organism evidence="4 5">
    <name type="scientific">Clavelina lepadiformis</name>
    <name type="common">Light-bulb sea squirt</name>
    <name type="synonym">Ascidia lepadiformis</name>
    <dbReference type="NCBI Taxonomy" id="159417"/>
    <lineage>
        <taxon>Eukaryota</taxon>
        <taxon>Metazoa</taxon>
        <taxon>Chordata</taxon>
        <taxon>Tunicata</taxon>
        <taxon>Ascidiacea</taxon>
        <taxon>Aplousobranchia</taxon>
        <taxon>Clavelinidae</taxon>
        <taxon>Clavelina</taxon>
    </lineage>
</organism>
<feature type="compositionally biased region" description="Basic and acidic residues" evidence="2">
    <location>
        <begin position="160"/>
        <end position="180"/>
    </location>
</feature>
<feature type="compositionally biased region" description="Basic residues" evidence="2">
    <location>
        <begin position="368"/>
        <end position="377"/>
    </location>
</feature>
<accession>A0ABP0FUL6</accession>
<feature type="coiled-coil region" evidence="1">
    <location>
        <begin position="94"/>
        <end position="142"/>
    </location>
</feature>
<keyword evidence="5" id="KW-1185">Reference proteome</keyword>